<proteinExistence type="predicted"/>
<sequence length="157" mass="17266">MALMKHTLLFFALAALLTFTLALPLSPLVSPELIGRAGPASSKCNGIKAANGLGQCNACVATTGCIFDRTISLCVQAPTGRLDTNRFVTQKDANQCKTIAQGLKVEFLFMFCIYSEKLISCCRPNPPLQRRKLLKRSKPPWRNLTRQGVKLKRNLKG</sequence>
<reference evidence="2 3" key="1">
    <citation type="submission" date="2022-09" db="EMBL/GenBank/DDBJ databases">
        <authorList>
            <person name="Palmer J.M."/>
        </authorList>
    </citation>
    <scope>NUCLEOTIDE SEQUENCE [LARGE SCALE GENOMIC DNA]</scope>
    <source>
        <strain evidence="2 3">DSM 7382</strain>
    </source>
</reference>
<protein>
    <submittedName>
        <fullName evidence="2">Uncharacterized protein</fullName>
    </submittedName>
</protein>
<dbReference type="AlphaFoldDB" id="A0AAW0G428"/>
<name>A0AAW0G428_9APHY</name>
<organism evidence="2 3">
    <name type="scientific">Cerrena zonata</name>
    <dbReference type="NCBI Taxonomy" id="2478898"/>
    <lineage>
        <taxon>Eukaryota</taxon>
        <taxon>Fungi</taxon>
        <taxon>Dikarya</taxon>
        <taxon>Basidiomycota</taxon>
        <taxon>Agaricomycotina</taxon>
        <taxon>Agaricomycetes</taxon>
        <taxon>Polyporales</taxon>
        <taxon>Cerrenaceae</taxon>
        <taxon>Cerrena</taxon>
    </lineage>
</organism>
<evidence type="ECO:0000313" key="2">
    <source>
        <dbReference type="EMBL" id="KAK7686444.1"/>
    </source>
</evidence>
<comment type="caution">
    <text evidence="2">The sequence shown here is derived from an EMBL/GenBank/DDBJ whole genome shotgun (WGS) entry which is preliminary data.</text>
</comment>
<feature type="signal peptide" evidence="1">
    <location>
        <begin position="1"/>
        <end position="22"/>
    </location>
</feature>
<keyword evidence="3" id="KW-1185">Reference proteome</keyword>
<dbReference type="Proteomes" id="UP001385951">
    <property type="component" value="Unassembled WGS sequence"/>
</dbReference>
<evidence type="ECO:0000313" key="3">
    <source>
        <dbReference type="Proteomes" id="UP001385951"/>
    </source>
</evidence>
<gene>
    <name evidence="2" type="ORF">QCA50_010668</name>
</gene>
<evidence type="ECO:0000256" key="1">
    <source>
        <dbReference type="SAM" id="SignalP"/>
    </source>
</evidence>
<dbReference type="EMBL" id="JASBNA010000017">
    <property type="protein sequence ID" value="KAK7686444.1"/>
    <property type="molecule type" value="Genomic_DNA"/>
</dbReference>
<feature type="chain" id="PRO_5043676401" evidence="1">
    <location>
        <begin position="23"/>
        <end position="157"/>
    </location>
</feature>
<keyword evidence="1" id="KW-0732">Signal</keyword>
<accession>A0AAW0G428</accession>